<dbReference type="OrthoDB" id="9780310at2"/>
<sequence length="295" mass="33384">MPRVNIGCPIWTHDAWFGNLYPAPKSKVVPLQAYSQLFNSVECNSSFYHLPSVDTLLKWRDTVGPNFRFILKIPRTISHSGQLDISQARIAETMKNLAHLGPTLGGVMLQLPKQFSPVQLNQLAVFLRCIPSNITVSVEVRHIAFFKKGDDEKALNQLLIAHQANRVIMDTRALFACEPEQYAPSVRELLLDVQGKKPKVPTHVIATGNAPLVRFVGQQDIAKSRPYYQPWIRKTKQWLDEGKQPSLFFHMPDNKDAPWLASAFVRDYNLTFPHATLPDLFLPSAQTATQQLSIF</sequence>
<dbReference type="InterPro" id="IPR036520">
    <property type="entry name" value="UPF0759_sf"/>
</dbReference>
<gene>
    <name evidence="1" type="ORF">GPLA_4525</name>
</gene>
<accession>K6ZYY4</accession>
<protein>
    <submittedName>
        <fullName evidence="1">Uncharacterized protein</fullName>
    </submittedName>
</protein>
<dbReference type="PANTHER" id="PTHR30348">
    <property type="entry name" value="UNCHARACTERIZED PROTEIN YECE"/>
    <property type="match status" value="1"/>
</dbReference>
<reference evidence="2" key="1">
    <citation type="journal article" date="2014" name="Environ. Microbiol.">
        <title>Comparative genomics of the marine bacterial genus Glaciecola reveals the high degree of genomic diversity and genomic characteristic for cold adaptation.</title>
        <authorList>
            <person name="Qin Q.L."/>
            <person name="Xie B.B."/>
            <person name="Yu Y."/>
            <person name="Shu Y.L."/>
            <person name="Rong J.C."/>
            <person name="Zhang Y.J."/>
            <person name="Zhao D.L."/>
            <person name="Chen X.L."/>
            <person name="Zhang X.Y."/>
            <person name="Chen B."/>
            <person name="Zhou B.C."/>
            <person name="Zhang Y.Z."/>
        </authorList>
    </citation>
    <scope>NUCLEOTIDE SEQUENCE [LARGE SCALE GENOMIC DNA]</scope>
    <source>
        <strain evidence="2">LMG 21857</strain>
    </source>
</reference>
<dbReference type="SUPFAM" id="SSF117396">
    <property type="entry name" value="TM1631-like"/>
    <property type="match status" value="1"/>
</dbReference>
<proteinExistence type="predicted"/>
<comment type="caution">
    <text evidence="1">The sequence shown here is derived from an EMBL/GenBank/DDBJ whole genome shotgun (WGS) entry which is preliminary data.</text>
</comment>
<dbReference type="Pfam" id="PF01904">
    <property type="entry name" value="DUF72"/>
    <property type="match status" value="1"/>
</dbReference>
<dbReference type="Gene3D" id="3.20.20.410">
    <property type="entry name" value="Protein of unknown function UPF0759"/>
    <property type="match status" value="1"/>
</dbReference>
<dbReference type="AlphaFoldDB" id="K6ZYY4"/>
<dbReference type="RefSeq" id="WP_007107164.1">
    <property type="nucleotide sequence ID" value="NZ_BAER01000133.1"/>
</dbReference>
<dbReference type="InterPro" id="IPR002763">
    <property type="entry name" value="DUF72"/>
</dbReference>
<dbReference type="Proteomes" id="UP000006322">
    <property type="component" value="Unassembled WGS sequence"/>
</dbReference>
<keyword evidence="2" id="KW-1185">Reference proteome</keyword>
<evidence type="ECO:0000313" key="2">
    <source>
        <dbReference type="Proteomes" id="UP000006322"/>
    </source>
</evidence>
<organism evidence="1 2">
    <name type="scientific">Paraglaciecola polaris LMG 21857</name>
    <dbReference type="NCBI Taxonomy" id="1129793"/>
    <lineage>
        <taxon>Bacteria</taxon>
        <taxon>Pseudomonadati</taxon>
        <taxon>Pseudomonadota</taxon>
        <taxon>Gammaproteobacteria</taxon>
        <taxon>Alteromonadales</taxon>
        <taxon>Alteromonadaceae</taxon>
        <taxon>Paraglaciecola</taxon>
    </lineage>
</organism>
<name>K6ZYY4_9ALTE</name>
<dbReference type="EMBL" id="BAER01000133">
    <property type="protein sequence ID" value="GAC35402.1"/>
    <property type="molecule type" value="Genomic_DNA"/>
</dbReference>
<dbReference type="PANTHER" id="PTHR30348:SF9">
    <property type="entry name" value="UPF0759 PROTEIN YECE"/>
    <property type="match status" value="1"/>
</dbReference>
<dbReference type="STRING" id="1129793.GPLA_4525"/>
<evidence type="ECO:0000313" key="1">
    <source>
        <dbReference type="EMBL" id="GAC35402.1"/>
    </source>
</evidence>